<keyword evidence="2" id="KW-0732">Signal</keyword>
<evidence type="ECO:0000256" key="1">
    <source>
        <dbReference type="SAM" id="MobiDB-lite"/>
    </source>
</evidence>
<evidence type="ECO:0000313" key="3">
    <source>
        <dbReference type="EMBL" id="KAF2753868.1"/>
    </source>
</evidence>
<dbReference type="GeneID" id="54480438"/>
<feature type="region of interest" description="Disordered" evidence="1">
    <location>
        <begin position="44"/>
        <end position="117"/>
    </location>
</feature>
<dbReference type="RefSeq" id="XP_033596319.1">
    <property type="nucleotide sequence ID" value="XM_033739384.1"/>
</dbReference>
<protein>
    <submittedName>
        <fullName evidence="3">Uncharacterized protein</fullName>
    </submittedName>
</protein>
<feature type="compositionally biased region" description="Polar residues" evidence="1">
    <location>
        <begin position="44"/>
        <end position="53"/>
    </location>
</feature>
<organism evidence="3 4">
    <name type="scientific">Pseudovirgaria hyperparasitica</name>
    <dbReference type="NCBI Taxonomy" id="470096"/>
    <lineage>
        <taxon>Eukaryota</taxon>
        <taxon>Fungi</taxon>
        <taxon>Dikarya</taxon>
        <taxon>Ascomycota</taxon>
        <taxon>Pezizomycotina</taxon>
        <taxon>Dothideomycetes</taxon>
        <taxon>Dothideomycetes incertae sedis</taxon>
        <taxon>Acrospermales</taxon>
        <taxon>Acrospermaceae</taxon>
        <taxon>Pseudovirgaria</taxon>
    </lineage>
</organism>
<reference evidence="3" key="1">
    <citation type="journal article" date="2020" name="Stud. Mycol.">
        <title>101 Dothideomycetes genomes: a test case for predicting lifestyles and emergence of pathogens.</title>
        <authorList>
            <person name="Haridas S."/>
            <person name="Albert R."/>
            <person name="Binder M."/>
            <person name="Bloem J."/>
            <person name="Labutti K."/>
            <person name="Salamov A."/>
            <person name="Andreopoulos B."/>
            <person name="Baker S."/>
            <person name="Barry K."/>
            <person name="Bills G."/>
            <person name="Bluhm B."/>
            <person name="Cannon C."/>
            <person name="Castanera R."/>
            <person name="Culley D."/>
            <person name="Daum C."/>
            <person name="Ezra D."/>
            <person name="Gonzalez J."/>
            <person name="Henrissat B."/>
            <person name="Kuo A."/>
            <person name="Liang C."/>
            <person name="Lipzen A."/>
            <person name="Lutzoni F."/>
            <person name="Magnuson J."/>
            <person name="Mondo S."/>
            <person name="Nolan M."/>
            <person name="Ohm R."/>
            <person name="Pangilinan J."/>
            <person name="Park H.-J."/>
            <person name="Ramirez L."/>
            <person name="Alfaro M."/>
            <person name="Sun H."/>
            <person name="Tritt A."/>
            <person name="Yoshinaga Y."/>
            <person name="Zwiers L.-H."/>
            <person name="Turgeon B."/>
            <person name="Goodwin S."/>
            <person name="Spatafora J."/>
            <person name="Crous P."/>
            <person name="Grigoriev I."/>
        </authorList>
    </citation>
    <scope>NUCLEOTIDE SEQUENCE</scope>
    <source>
        <strain evidence="3">CBS 121739</strain>
    </source>
</reference>
<feature type="compositionally biased region" description="Low complexity" evidence="1">
    <location>
        <begin position="89"/>
        <end position="98"/>
    </location>
</feature>
<evidence type="ECO:0000256" key="2">
    <source>
        <dbReference type="SAM" id="SignalP"/>
    </source>
</evidence>
<feature type="signal peptide" evidence="2">
    <location>
        <begin position="1"/>
        <end position="25"/>
    </location>
</feature>
<feature type="chain" id="PRO_5025564468" evidence="2">
    <location>
        <begin position="26"/>
        <end position="117"/>
    </location>
</feature>
<proteinExistence type="predicted"/>
<dbReference type="Proteomes" id="UP000799437">
    <property type="component" value="Unassembled WGS sequence"/>
</dbReference>
<gene>
    <name evidence="3" type="ORF">EJ05DRAFT_157409</name>
</gene>
<sequence length="117" mass="13018">MPLRTQLRSALSYIFLFHVLTCVSSGKIPTHDFDNITNKLGVTQVKSKPTRVQSKPVKGKPTKMKGKPPRLSSHKARSSTLQHSFLNPQSSKQSKSASHQLNLRTKPLTPFLRTSAP</sequence>
<accession>A0A6A6VT64</accession>
<name>A0A6A6VT64_9PEZI</name>
<feature type="compositionally biased region" description="Polar residues" evidence="1">
    <location>
        <begin position="78"/>
        <end position="88"/>
    </location>
</feature>
<dbReference type="AlphaFoldDB" id="A0A6A6VT64"/>
<feature type="compositionally biased region" description="Basic residues" evidence="1">
    <location>
        <begin position="57"/>
        <end position="77"/>
    </location>
</feature>
<dbReference type="EMBL" id="ML996582">
    <property type="protein sequence ID" value="KAF2753868.1"/>
    <property type="molecule type" value="Genomic_DNA"/>
</dbReference>
<evidence type="ECO:0000313" key="4">
    <source>
        <dbReference type="Proteomes" id="UP000799437"/>
    </source>
</evidence>
<keyword evidence="4" id="KW-1185">Reference proteome</keyword>